<dbReference type="RefSeq" id="WP_188749511.1">
    <property type="nucleotide sequence ID" value="NZ_BMIK01000004.1"/>
</dbReference>
<dbReference type="InterPro" id="IPR002698">
    <property type="entry name" value="FTHF_cligase"/>
</dbReference>
<dbReference type="PANTHER" id="PTHR23407">
    <property type="entry name" value="ATPASE INHIBITOR/5-FORMYLTETRAHYDROFOLATE CYCLO-LIGASE"/>
    <property type="match status" value="1"/>
</dbReference>
<evidence type="ECO:0000313" key="5">
    <source>
        <dbReference type="EMBL" id="GGC25423.1"/>
    </source>
</evidence>
<accession>A0ABQ1LQ94</accession>
<evidence type="ECO:0000313" key="6">
    <source>
        <dbReference type="Proteomes" id="UP000597338"/>
    </source>
</evidence>
<evidence type="ECO:0000256" key="4">
    <source>
        <dbReference type="RuleBase" id="RU361279"/>
    </source>
</evidence>
<dbReference type="PANTHER" id="PTHR23407:SF1">
    <property type="entry name" value="5-FORMYLTETRAHYDROFOLATE CYCLO-LIGASE"/>
    <property type="match status" value="1"/>
</dbReference>
<sequence>MQSPGKQELRKRYREKRINLSTEDFLLLNQRLLEQVHRLDMAGFSTVHLFLPIEGNREPDTYAVAEWLRHTYPHIRLVLSRTDRITHGMHHFIWAEDTLLKENHWGIPEPENGTAVSAQEIDAVFVPLLAFDIRGNRVGYGKGFYDRFLAECGPATTKIGLSLFEAEPAIGDTDVYDIPLDCCVTPQQIWDFNTIP</sequence>
<dbReference type="SUPFAM" id="SSF100950">
    <property type="entry name" value="NagB/RpiA/CoA transferase-like"/>
    <property type="match status" value="1"/>
</dbReference>
<comment type="catalytic activity">
    <reaction evidence="4">
        <text>(6S)-5-formyl-5,6,7,8-tetrahydrofolate + ATP = (6R)-5,10-methenyltetrahydrofolate + ADP + phosphate</text>
        <dbReference type="Rhea" id="RHEA:10488"/>
        <dbReference type="ChEBI" id="CHEBI:30616"/>
        <dbReference type="ChEBI" id="CHEBI:43474"/>
        <dbReference type="ChEBI" id="CHEBI:57455"/>
        <dbReference type="ChEBI" id="CHEBI:57457"/>
        <dbReference type="ChEBI" id="CHEBI:456216"/>
        <dbReference type="EC" id="6.3.3.2"/>
    </reaction>
</comment>
<evidence type="ECO:0000256" key="3">
    <source>
        <dbReference type="ARBA" id="ARBA00022840"/>
    </source>
</evidence>
<gene>
    <name evidence="5" type="primary">ygfA</name>
    <name evidence="5" type="ORF">GCM10011386_16710</name>
</gene>
<comment type="similarity">
    <text evidence="1 4">Belongs to the 5-formyltetrahydrofolate cyclo-ligase family.</text>
</comment>
<name>A0ABQ1LQ94_9SPHI</name>
<dbReference type="PIRSF" id="PIRSF006806">
    <property type="entry name" value="FTHF_cligase"/>
    <property type="match status" value="1"/>
</dbReference>
<dbReference type="Proteomes" id="UP000597338">
    <property type="component" value="Unassembled WGS sequence"/>
</dbReference>
<dbReference type="InterPro" id="IPR037171">
    <property type="entry name" value="NagB/RpiA_transferase-like"/>
</dbReference>
<dbReference type="Gene3D" id="3.40.50.10420">
    <property type="entry name" value="NagB/RpiA/CoA transferase-like"/>
    <property type="match status" value="1"/>
</dbReference>
<dbReference type="EC" id="6.3.3.2" evidence="4"/>
<dbReference type="InterPro" id="IPR024185">
    <property type="entry name" value="FTHF_cligase-like_sf"/>
</dbReference>
<evidence type="ECO:0000256" key="1">
    <source>
        <dbReference type="ARBA" id="ARBA00010638"/>
    </source>
</evidence>
<comment type="cofactor">
    <cofactor evidence="4">
        <name>Mg(2+)</name>
        <dbReference type="ChEBI" id="CHEBI:18420"/>
    </cofactor>
</comment>
<proteinExistence type="inferred from homology"/>
<keyword evidence="4" id="KW-0479">Metal-binding</keyword>
<keyword evidence="3 4" id="KW-0067">ATP-binding</keyword>
<reference evidence="6" key="1">
    <citation type="journal article" date="2019" name="Int. J. Syst. Evol. Microbiol.">
        <title>The Global Catalogue of Microorganisms (GCM) 10K type strain sequencing project: providing services to taxonomists for standard genome sequencing and annotation.</title>
        <authorList>
            <consortium name="The Broad Institute Genomics Platform"/>
            <consortium name="The Broad Institute Genome Sequencing Center for Infectious Disease"/>
            <person name="Wu L."/>
            <person name="Ma J."/>
        </authorList>
    </citation>
    <scope>NUCLEOTIDE SEQUENCE [LARGE SCALE GENOMIC DNA]</scope>
    <source>
        <strain evidence="6">CGMCC 1.15342</strain>
    </source>
</reference>
<keyword evidence="2 4" id="KW-0547">Nucleotide-binding</keyword>
<organism evidence="5 6">
    <name type="scientific">Parapedobacter defluvii</name>
    <dbReference type="NCBI Taxonomy" id="2045106"/>
    <lineage>
        <taxon>Bacteria</taxon>
        <taxon>Pseudomonadati</taxon>
        <taxon>Bacteroidota</taxon>
        <taxon>Sphingobacteriia</taxon>
        <taxon>Sphingobacteriales</taxon>
        <taxon>Sphingobacteriaceae</taxon>
        <taxon>Parapedobacter</taxon>
    </lineage>
</organism>
<comment type="caution">
    <text evidence="5">The sequence shown here is derived from an EMBL/GenBank/DDBJ whole genome shotgun (WGS) entry which is preliminary data.</text>
</comment>
<protein>
    <recommendedName>
        <fullName evidence="4">5-formyltetrahydrofolate cyclo-ligase</fullName>
        <ecNumber evidence="4">6.3.3.2</ecNumber>
    </recommendedName>
</protein>
<keyword evidence="6" id="KW-1185">Reference proteome</keyword>
<keyword evidence="4" id="KW-0460">Magnesium</keyword>
<dbReference type="Pfam" id="PF01812">
    <property type="entry name" value="5-FTHF_cyc-lig"/>
    <property type="match status" value="1"/>
</dbReference>
<dbReference type="NCBIfam" id="TIGR02727">
    <property type="entry name" value="MTHFS_bact"/>
    <property type="match status" value="1"/>
</dbReference>
<dbReference type="EMBL" id="BMIK01000004">
    <property type="protein sequence ID" value="GGC25423.1"/>
    <property type="molecule type" value="Genomic_DNA"/>
</dbReference>
<evidence type="ECO:0000256" key="2">
    <source>
        <dbReference type="ARBA" id="ARBA00022741"/>
    </source>
</evidence>